<name>A0ABU1IZN4_9BACL</name>
<protein>
    <recommendedName>
        <fullName evidence="3">SLH domain-containing protein</fullName>
    </recommendedName>
</protein>
<dbReference type="EMBL" id="JAVDQH010000005">
    <property type="protein sequence ID" value="MDR6243807.1"/>
    <property type="molecule type" value="Genomic_DNA"/>
</dbReference>
<evidence type="ECO:0000259" key="3">
    <source>
        <dbReference type="PROSITE" id="PS51272"/>
    </source>
</evidence>
<comment type="caution">
    <text evidence="4">The sequence shown here is derived from an EMBL/GenBank/DDBJ whole genome shotgun (WGS) entry which is preliminary data.</text>
</comment>
<feature type="region of interest" description="Disordered" evidence="1">
    <location>
        <begin position="440"/>
        <end position="488"/>
    </location>
</feature>
<dbReference type="PANTHER" id="PTHR43308:SF5">
    <property type="entry name" value="S-LAYER PROTEIN _ PEPTIDOGLYCAN ENDO-BETA-N-ACETYLGLUCOSAMINIDASE"/>
    <property type="match status" value="1"/>
</dbReference>
<reference evidence="4 5" key="1">
    <citation type="submission" date="2023-07" db="EMBL/GenBank/DDBJ databases">
        <title>Genomic Encyclopedia of Type Strains, Phase IV (KMG-IV): sequencing the most valuable type-strain genomes for metagenomic binning, comparative biology and taxonomic classification.</title>
        <authorList>
            <person name="Goeker M."/>
        </authorList>
    </citation>
    <scope>NUCLEOTIDE SEQUENCE [LARGE SCALE GENOMIC DNA]</scope>
    <source>
        <strain evidence="4 5">DSM 22170</strain>
    </source>
</reference>
<dbReference type="InterPro" id="IPR013784">
    <property type="entry name" value="Carb-bd-like_fold"/>
</dbReference>
<organism evidence="4 5">
    <name type="scientific">Paenibacillus hunanensis</name>
    <dbReference type="NCBI Taxonomy" id="539262"/>
    <lineage>
        <taxon>Bacteria</taxon>
        <taxon>Bacillati</taxon>
        <taxon>Bacillota</taxon>
        <taxon>Bacilli</taxon>
        <taxon>Bacillales</taxon>
        <taxon>Paenibacillaceae</taxon>
        <taxon>Paenibacillus</taxon>
    </lineage>
</organism>
<proteinExistence type="predicted"/>
<feature type="domain" description="SLH" evidence="3">
    <location>
        <begin position="153"/>
        <end position="211"/>
    </location>
</feature>
<feature type="compositionally biased region" description="Low complexity" evidence="1">
    <location>
        <begin position="468"/>
        <end position="482"/>
    </location>
</feature>
<sequence>MFKLKKQTWTALVLSASLVLPFAGLTQPAAVYAASDTQNHWAHNVLNEWQTKGFISGFADGSLKPDQSVTRSQLAALINKAYGFTRPTSIHYTDVQTSDWYYNDVAIARAEGYMEGYKDSTFQPNKQVSRQELAVILTTLKKLKSSSSANNMFDTQNSPQWSKGSIGAVLDSGLMKGDEKGFRPRDITTRAEAVTVLDRSMQGASAASTVYNSAGVYGPESGSQPLHGNVYLNAAGSTLRNVVIDGDLILGAGIAEGDVLLSGITVKGTTIVNGGGSHSVHIKDSSLANMLVNKSNGTVRIVSSGSTSIQQTTLQTAAILEEEQPTAAGFHNVLLTSQLPSGASVSMKGNYDAVDVSSSSAMLSLTTGSIDQFAVAAGATNNRITLNPASSINVFTANAPTTVNGDGTINRAVIQSSDVTITPRVTQTTVSSGITARVEGRTIGAPQTETNVKKDDKKDNSSAGTTQPVTPGTSAPSPSPSSYQLGMSNGQATLPDWANYAGLNMSDMKITVTLDGQPAPRLLSSLRFNSETRVIEFKPVYVSTAYYGKMVQMTIEPASPSSLLKDRFVGSFPITGTYGQITDAQGKPVSDMHISFRRGTDVKTGPLVLTTETYGDGSYMAALPAGSYTGELQKDGYLITYMNVTVLANQYVQTDATAITKATQDQIRIVLTWSAFPADLDGHLFGPTVNGYGFHISPNGDYNYSYRGEVYAELDSDAMNGLGPEVITINKRLDGDYMYYVKNFDPGNPGTLGTSAAKVQVYIGDASVPAESYTLLPTSSDARFWRVFDIRVVNGKLEFVEHNNMWAVEPPYHNSGTVDDEIDVEQRLQDQVDRLPADLYLPYTTNLNNGIDLMPNESSDPGVDQMVGAIEAVPSGSETTVTADAYLQPTAQADTIKLLHYNDSTDELTFKVKVNFELDHLKANRDMLVHMPTLDEWLRDAAADAEDTIAAESNETTTTQQDTTALQAALAHQQALPAGAATSEKIAVLEELKTALAPWWYQLS</sequence>
<dbReference type="Proteomes" id="UP001185028">
    <property type="component" value="Unassembled WGS sequence"/>
</dbReference>
<feature type="compositionally biased region" description="Basic and acidic residues" evidence="1">
    <location>
        <begin position="451"/>
        <end position="460"/>
    </location>
</feature>
<dbReference type="PROSITE" id="PS51272">
    <property type="entry name" value="SLH"/>
    <property type="match status" value="3"/>
</dbReference>
<dbReference type="Gene3D" id="2.60.40.1120">
    <property type="entry name" value="Carboxypeptidase-like, regulatory domain"/>
    <property type="match status" value="1"/>
</dbReference>
<feature type="chain" id="PRO_5046039046" description="SLH domain-containing protein" evidence="2">
    <location>
        <begin position="34"/>
        <end position="1004"/>
    </location>
</feature>
<evidence type="ECO:0000256" key="2">
    <source>
        <dbReference type="SAM" id="SignalP"/>
    </source>
</evidence>
<dbReference type="Pfam" id="PF00395">
    <property type="entry name" value="SLH"/>
    <property type="match status" value="3"/>
</dbReference>
<feature type="signal peptide" evidence="2">
    <location>
        <begin position="1"/>
        <end position="33"/>
    </location>
</feature>
<dbReference type="SUPFAM" id="SSF49452">
    <property type="entry name" value="Starch-binding domain-like"/>
    <property type="match status" value="1"/>
</dbReference>
<dbReference type="PANTHER" id="PTHR43308">
    <property type="entry name" value="OUTER MEMBRANE PROTEIN ALPHA-RELATED"/>
    <property type="match status" value="1"/>
</dbReference>
<feature type="domain" description="SLH" evidence="3">
    <location>
        <begin position="88"/>
        <end position="151"/>
    </location>
</feature>
<dbReference type="RefSeq" id="WP_188776998.1">
    <property type="nucleotide sequence ID" value="NZ_BMMB01000008.1"/>
</dbReference>
<evidence type="ECO:0000256" key="1">
    <source>
        <dbReference type="SAM" id="MobiDB-lite"/>
    </source>
</evidence>
<keyword evidence="2" id="KW-0732">Signal</keyword>
<accession>A0ABU1IZN4</accession>
<evidence type="ECO:0000313" key="4">
    <source>
        <dbReference type="EMBL" id="MDR6243807.1"/>
    </source>
</evidence>
<dbReference type="InterPro" id="IPR051465">
    <property type="entry name" value="Cell_Envelope_Struct_Comp"/>
</dbReference>
<dbReference type="InterPro" id="IPR001119">
    <property type="entry name" value="SLH_dom"/>
</dbReference>
<keyword evidence="5" id="KW-1185">Reference proteome</keyword>
<feature type="domain" description="SLH" evidence="3">
    <location>
        <begin position="29"/>
        <end position="87"/>
    </location>
</feature>
<evidence type="ECO:0000313" key="5">
    <source>
        <dbReference type="Proteomes" id="UP001185028"/>
    </source>
</evidence>
<gene>
    <name evidence="4" type="ORF">JOC58_001700</name>
</gene>